<dbReference type="Proteomes" id="UP000217141">
    <property type="component" value="Chromosome I"/>
</dbReference>
<name>A0A249MVZ3_SPHXE</name>
<dbReference type="GO" id="GO:0016887">
    <property type="term" value="F:ATP hydrolysis activity"/>
    <property type="evidence" value="ECO:0007669"/>
    <property type="project" value="InterPro"/>
</dbReference>
<evidence type="ECO:0000256" key="3">
    <source>
        <dbReference type="ARBA" id="ARBA00061607"/>
    </source>
</evidence>
<evidence type="ECO:0000259" key="4">
    <source>
        <dbReference type="Pfam" id="PF07726"/>
    </source>
</evidence>
<evidence type="ECO:0000256" key="1">
    <source>
        <dbReference type="ARBA" id="ARBA00022741"/>
    </source>
</evidence>
<evidence type="ECO:0000313" key="7">
    <source>
        <dbReference type="Proteomes" id="UP000217141"/>
    </source>
</evidence>
<dbReference type="RefSeq" id="WP_086485654.1">
    <property type="nucleotide sequence ID" value="NZ_CP022745.1"/>
</dbReference>
<dbReference type="PANTHER" id="PTHR42759:SF1">
    <property type="entry name" value="MAGNESIUM-CHELATASE SUBUNIT CHLD"/>
    <property type="match status" value="1"/>
</dbReference>
<organism evidence="6 7">
    <name type="scientific">Sphingobium xenophagum</name>
    <dbReference type="NCBI Taxonomy" id="121428"/>
    <lineage>
        <taxon>Bacteria</taxon>
        <taxon>Pseudomonadati</taxon>
        <taxon>Pseudomonadota</taxon>
        <taxon>Alphaproteobacteria</taxon>
        <taxon>Sphingomonadales</taxon>
        <taxon>Sphingomonadaceae</taxon>
        <taxon>Sphingobium</taxon>
    </lineage>
</organism>
<dbReference type="KEGG" id="shyd:CJD35_13345"/>
<dbReference type="Gene3D" id="3.40.50.300">
    <property type="entry name" value="P-loop containing nucleotide triphosphate hydrolases"/>
    <property type="match status" value="1"/>
</dbReference>
<keyword evidence="2" id="KW-0067">ATP-binding</keyword>
<comment type="similarity">
    <text evidence="3">Belongs to the MoxR family.</text>
</comment>
<dbReference type="PIRSF" id="PIRSF002849">
    <property type="entry name" value="AAA_ATPase_chaperone_MoxR_prd"/>
    <property type="match status" value="1"/>
</dbReference>
<dbReference type="GO" id="GO:0005524">
    <property type="term" value="F:ATP binding"/>
    <property type="evidence" value="ECO:0007669"/>
    <property type="project" value="UniProtKB-KW"/>
</dbReference>
<feature type="domain" description="ATPase AAA-3" evidence="4">
    <location>
        <begin position="46"/>
        <end position="180"/>
    </location>
</feature>
<dbReference type="Gene3D" id="1.10.8.80">
    <property type="entry name" value="Magnesium chelatase subunit I, C-Terminal domain"/>
    <property type="match status" value="1"/>
</dbReference>
<sequence>MTSITEADIQGQLARLTELRAAIGQAIVGQTEVVEQLLIGLLAGGHCLLEGVPGLGKTLLVRSLGEALKLDFRRVQFTPDLMPSDILGTELLEEDHGTGHRSFRFQKGPVFTNLLLADELNRTPPKTQAALLEAMQEKTVSYAGVTHRLPAPFFVLATQNPLEQAGTYPLPEAQLDRFLLHIRVDYPTEQEEQDILAQTTGAKANAVPAVMHGDEVLALQAWVRQVHFSDDLLRWVTRMVRASRPGDGAPDEIRKYVKWGAGPRAGQSLILTAKARALLHGRLAATREDIIALAAPVMRHRLLLSFAAEAEGRSADDVVAALLRAVPLS</sequence>
<dbReference type="AlphaFoldDB" id="A0A249MVZ3"/>
<dbReference type="EMBL" id="CP022745">
    <property type="protein sequence ID" value="ASY45309.1"/>
    <property type="molecule type" value="Genomic_DNA"/>
</dbReference>
<evidence type="ECO:0000259" key="5">
    <source>
        <dbReference type="Pfam" id="PF17863"/>
    </source>
</evidence>
<evidence type="ECO:0000313" key="6">
    <source>
        <dbReference type="EMBL" id="ASY45309.1"/>
    </source>
</evidence>
<dbReference type="Pfam" id="PF17863">
    <property type="entry name" value="AAA_lid_2"/>
    <property type="match status" value="1"/>
</dbReference>
<reference evidence="6 7" key="1">
    <citation type="submission" date="2017-08" db="EMBL/GenBank/DDBJ databases">
        <title>Whole Genome Sequence of Sphingobium hydrophobicum C1: Insights into Adaption to the Electronic-waste Contaminated Sediment.</title>
        <authorList>
            <person name="Song D."/>
            <person name="Chen X."/>
            <person name="Xu M."/>
        </authorList>
    </citation>
    <scope>NUCLEOTIDE SEQUENCE [LARGE SCALE GENOMIC DNA]</scope>
    <source>
        <strain evidence="6 7">C1</strain>
    </source>
</reference>
<dbReference type="SUPFAM" id="SSF52540">
    <property type="entry name" value="P-loop containing nucleoside triphosphate hydrolases"/>
    <property type="match status" value="1"/>
</dbReference>
<dbReference type="InterPro" id="IPR041628">
    <property type="entry name" value="ChlI/MoxR_AAA_lid"/>
</dbReference>
<dbReference type="PANTHER" id="PTHR42759">
    <property type="entry name" value="MOXR FAMILY PROTEIN"/>
    <property type="match status" value="1"/>
</dbReference>
<dbReference type="InterPro" id="IPR050764">
    <property type="entry name" value="CbbQ/NirQ/NorQ/GpvN"/>
</dbReference>
<proteinExistence type="inferred from homology"/>
<dbReference type="FunFam" id="3.40.50.300:FF:000640">
    <property type="entry name" value="MoxR family ATPase"/>
    <property type="match status" value="1"/>
</dbReference>
<accession>A0A249MVZ3</accession>
<protein>
    <submittedName>
        <fullName evidence="6">MoxR family ATPase</fullName>
    </submittedName>
</protein>
<dbReference type="Pfam" id="PF07726">
    <property type="entry name" value="AAA_3"/>
    <property type="match status" value="1"/>
</dbReference>
<feature type="domain" description="ChlI/MoxR AAA lid" evidence="5">
    <location>
        <begin position="255"/>
        <end position="320"/>
    </location>
</feature>
<dbReference type="InterPro" id="IPR027417">
    <property type="entry name" value="P-loop_NTPase"/>
</dbReference>
<gene>
    <name evidence="6" type="ORF">CJD35_13345</name>
</gene>
<dbReference type="CDD" id="cd00009">
    <property type="entry name" value="AAA"/>
    <property type="match status" value="1"/>
</dbReference>
<dbReference type="InterPro" id="IPR011703">
    <property type="entry name" value="ATPase_AAA-3"/>
</dbReference>
<evidence type="ECO:0000256" key="2">
    <source>
        <dbReference type="ARBA" id="ARBA00022840"/>
    </source>
</evidence>
<keyword evidence="1" id="KW-0547">Nucleotide-binding</keyword>